<dbReference type="OrthoDB" id="9813368at2"/>
<keyword evidence="5" id="KW-0472">Membrane</keyword>
<dbReference type="CDD" id="cd16891">
    <property type="entry name" value="CwlT-like"/>
    <property type="match status" value="1"/>
</dbReference>
<dbReference type="Gene3D" id="1.10.530.10">
    <property type="match status" value="1"/>
</dbReference>
<evidence type="ECO:0000256" key="1">
    <source>
        <dbReference type="ARBA" id="ARBA00007074"/>
    </source>
</evidence>
<accession>A0A1I6U3T3</accession>
<dbReference type="SUPFAM" id="SSF54001">
    <property type="entry name" value="Cysteine proteinases"/>
    <property type="match status" value="1"/>
</dbReference>
<dbReference type="PANTHER" id="PTHR47053">
    <property type="entry name" value="MUREIN DD-ENDOPEPTIDASE MEPH-RELATED"/>
    <property type="match status" value="1"/>
</dbReference>
<dbReference type="Pfam" id="PF00877">
    <property type="entry name" value="NLPC_P60"/>
    <property type="match status" value="1"/>
</dbReference>
<dbReference type="STRING" id="306541.SAMN05421668_12142"/>
<evidence type="ECO:0000313" key="8">
    <source>
        <dbReference type="EMBL" id="SFS96038.1"/>
    </source>
</evidence>
<organism evidence="8 9">
    <name type="scientific">Halolactibacillus miurensis</name>
    <dbReference type="NCBI Taxonomy" id="306541"/>
    <lineage>
        <taxon>Bacteria</taxon>
        <taxon>Bacillati</taxon>
        <taxon>Bacillota</taxon>
        <taxon>Bacilli</taxon>
        <taxon>Bacillales</taxon>
        <taxon>Bacillaceae</taxon>
        <taxon>Halolactibacillus</taxon>
    </lineage>
</organism>
<reference evidence="8 9" key="1">
    <citation type="submission" date="2016-10" db="EMBL/GenBank/DDBJ databases">
        <authorList>
            <person name="de Groot N.N."/>
        </authorList>
    </citation>
    <scope>NUCLEOTIDE SEQUENCE [LARGE SCALE GENOMIC DNA]</scope>
    <source>
        <strain evidence="8 9">DSM 17074</strain>
    </source>
</reference>
<dbReference type="InterPro" id="IPR000064">
    <property type="entry name" value="NLP_P60_dom"/>
</dbReference>
<dbReference type="Proteomes" id="UP000199139">
    <property type="component" value="Unassembled WGS sequence"/>
</dbReference>
<dbReference type="PANTHER" id="PTHR47053:SF5">
    <property type="entry name" value="BIFUNCTIONAL MURAMIDASE_DL-ENDOPEPTIDASE CWLT"/>
    <property type="match status" value="1"/>
</dbReference>
<feature type="domain" description="NlpC/P60" evidence="6">
    <location>
        <begin position="227"/>
        <end position="351"/>
    </location>
</feature>
<keyword evidence="5" id="KW-1133">Transmembrane helix</keyword>
<sequence>MNPVAVKIAMQIAAEAYKHRKKIIITIFIMLIFLFILFTAIFSSSDESRSDYPNINDEVMAFHPVVSSFAMQYGIPEYTDIILAIIMIETEGKQLDIMQSSESLGLSANAITDPIQSIDAGVKHLSEMISDAEKKGLDYWTPIQSYNFGGGFNDYIESNGKQYTFDLSSNFAASKSNNKVVPYQNPVASFNGYWRYSYGNMYYVKLIQQFIGGASDIGNVDASPLGGDNYQTLMSEALRYDGWPYQWGGQSPGTSFDCSGLTQYVYNSISYGLPRTAAEQYNATIRVAEPQPGDLVFFKGTNPSRPANSITHVGIYVDHNRMFDASSSGIGYHSWSSGYWSKHFAGFGRVLK</sequence>
<evidence type="ECO:0000313" key="9">
    <source>
        <dbReference type="Proteomes" id="UP000199139"/>
    </source>
</evidence>
<keyword evidence="3" id="KW-0378">Hydrolase</keyword>
<dbReference type="GO" id="GO:0008234">
    <property type="term" value="F:cysteine-type peptidase activity"/>
    <property type="evidence" value="ECO:0007669"/>
    <property type="project" value="UniProtKB-KW"/>
</dbReference>
<keyword evidence="2" id="KW-0645">Protease</keyword>
<dbReference type="EMBL" id="BJWJ01000060">
    <property type="protein sequence ID" value="GEM05895.1"/>
    <property type="molecule type" value="Genomic_DNA"/>
</dbReference>
<dbReference type="InterPro" id="IPR038765">
    <property type="entry name" value="Papain-like_cys_pep_sf"/>
</dbReference>
<evidence type="ECO:0000256" key="3">
    <source>
        <dbReference type="ARBA" id="ARBA00022801"/>
    </source>
</evidence>
<comment type="similarity">
    <text evidence="1">Belongs to the peptidase C40 family.</text>
</comment>
<feature type="transmembrane region" description="Helical" evidence="5">
    <location>
        <begin position="23"/>
        <end position="42"/>
    </location>
</feature>
<evidence type="ECO:0000259" key="6">
    <source>
        <dbReference type="PROSITE" id="PS51935"/>
    </source>
</evidence>
<dbReference type="InterPro" id="IPR047194">
    <property type="entry name" value="CwlT-like_lysozyme"/>
</dbReference>
<name>A0A1I6U3T3_9BACI</name>
<evidence type="ECO:0000256" key="4">
    <source>
        <dbReference type="ARBA" id="ARBA00022807"/>
    </source>
</evidence>
<evidence type="ECO:0000256" key="5">
    <source>
        <dbReference type="SAM" id="Phobius"/>
    </source>
</evidence>
<dbReference type="RefSeq" id="WP_089854981.1">
    <property type="nucleotide sequence ID" value="NZ_BJWJ01000060.1"/>
</dbReference>
<protein>
    <submittedName>
        <fullName evidence="8">NlpC/P60 family protein</fullName>
    </submittedName>
    <submittedName>
        <fullName evidence="7">Peptidase P60</fullName>
    </submittedName>
</protein>
<proteinExistence type="inferred from homology"/>
<dbReference type="Pfam" id="PF13702">
    <property type="entry name" value="Lysozyme_like"/>
    <property type="match status" value="1"/>
</dbReference>
<dbReference type="InterPro" id="IPR051202">
    <property type="entry name" value="Peptidase_C40"/>
</dbReference>
<evidence type="ECO:0000313" key="7">
    <source>
        <dbReference type="EMBL" id="GEM05895.1"/>
    </source>
</evidence>
<dbReference type="Proteomes" id="UP000321773">
    <property type="component" value="Unassembled WGS sequence"/>
</dbReference>
<dbReference type="Gene3D" id="3.90.1720.10">
    <property type="entry name" value="endopeptidase domain like (from Nostoc punctiforme)"/>
    <property type="match status" value="1"/>
</dbReference>
<dbReference type="GO" id="GO:0006508">
    <property type="term" value="P:proteolysis"/>
    <property type="evidence" value="ECO:0007669"/>
    <property type="project" value="UniProtKB-KW"/>
</dbReference>
<dbReference type="SUPFAM" id="SSF53955">
    <property type="entry name" value="Lysozyme-like"/>
    <property type="match status" value="1"/>
</dbReference>
<reference evidence="7 10" key="2">
    <citation type="submission" date="2019-07" db="EMBL/GenBank/DDBJ databases">
        <title>Whole genome shotgun sequence of Halolactibacillus miurensis NBRC 100873.</title>
        <authorList>
            <person name="Hosoyama A."/>
            <person name="Uohara A."/>
            <person name="Ohji S."/>
            <person name="Ichikawa N."/>
        </authorList>
    </citation>
    <scope>NUCLEOTIDE SEQUENCE [LARGE SCALE GENOMIC DNA]</scope>
    <source>
        <strain evidence="7 10">NBRC 100873</strain>
    </source>
</reference>
<evidence type="ECO:0000256" key="2">
    <source>
        <dbReference type="ARBA" id="ARBA00022670"/>
    </source>
</evidence>
<keyword evidence="4" id="KW-0788">Thiol protease</keyword>
<dbReference type="AlphaFoldDB" id="A0A1I6U3T3"/>
<evidence type="ECO:0000313" key="10">
    <source>
        <dbReference type="Proteomes" id="UP000321773"/>
    </source>
</evidence>
<gene>
    <name evidence="7" type="ORF">HMI01_28830</name>
    <name evidence="8" type="ORF">SAMN05421668_12142</name>
</gene>
<dbReference type="PROSITE" id="PS51935">
    <property type="entry name" value="NLPC_P60"/>
    <property type="match status" value="1"/>
</dbReference>
<keyword evidence="5" id="KW-0812">Transmembrane</keyword>
<keyword evidence="10" id="KW-1185">Reference proteome</keyword>
<dbReference type="InterPro" id="IPR023346">
    <property type="entry name" value="Lysozyme-like_dom_sf"/>
</dbReference>
<dbReference type="EMBL" id="FPAI01000021">
    <property type="protein sequence ID" value="SFS96038.1"/>
    <property type="molecule type" value="Genomic_DNA"/>
</dbReference>